<protein>
    <submittedName>
        <fullName evidence="1">DNA-binding transcriptional LysR family regulator</fullName>
    </submittedName>
</protein>
<sequence>MFADEIAAGRLLPVLTDYKPRLFPLHAINSGTRRMTGAIKVFVEFVADLMKSEPHLRIR</sequence>
<dbReference type="Gene3D" id="3.40.190.290">
    <property type="match status" value="1"/>
</dbReference>
<name>A0A839UF49_9HYPH</name>
<dbReference type="EMBL" id="JACHXN010000020">
    <property type="protein sequence ID" value="MBB3148464.1"/>
    <property type="molecule type" value="Genomic_DNA"/>
</dbReference>
<keyword evidence="1" id="KW-0238">DNA-binding</keyword>
<evidence type="ECO:0000313" key="2">
    <source>
        <dbReference type="Proteomes" id="UP000554520"/>
    </source>
</evidence>
<organism evidence="1 2">
    <name type="scientific">Phyllobacterium trifolii</name>
    <dbReference type="NCBI Taxonomy" id="300193"/>
    <lineage>
        <taxon>Bacteria</taxon>
        <taxon>Pseudomonadati</taxon>
        <taxon>Pseudomonadota</taxon>
        <taxon>Alphaproteobacteria</taxon>
        <taxon>Hyphomicrobiales</taxon>
        <taxon>Phyllobacteriaceae</taxon>
        <taxon>Phyllobacterium</taxon>
    </lineage>
</organism>
<dbReference type="GO" id="GO:0003677">
    <property type="term" value="F:DNA binding"/>
    <property type="evidence" value="ECO:0007669"/>
    <property type="project" value="UniProtKB-KW"/>
</dbReference>
<dbReference type="Proteomes" id="UP000554520">
    <property type="component" value="Unassembled WGS sequence"/>
</dbReference>
<gene>
    <name evidence="1" type="ORF">FHS21_004912</name>
</gene>
<keyword evidence="2" id="KW-1185">Reference proteome</keyword>
<reference evidence="1 2" key="1">
    <citation type="submission" date="2020-08" db="EMBL/GenBank/DDBJ databases">
        <title>Genomic Encyclopedia of Type Strains, Phase III (KMG-III): the genomes of soil and plant-associated and newly described type strains.</title>
        <authorList>
            <person name="Whitman W."/>
        </authorList>
    </citation>
    <scope>NUCLEOTIDE SEQUENCE [LARGE SCALE GENOMIC DNA]</scope>
    <source>
        <strain evidence="1 2">CECT 7015</strain>
    </source>
</reference>
<proteinExistence type="predicted"/>
<dbReference type="AlphaFoldDB" id="A0A839UF49"/>
<accession>A0A839UF49</accession>
<evidence type="ECO:0000313" key="1">
    <source>
        <dbReference type="EMBL" id="MBB3148464.1"/>
    </source>
</evidence>
<comment type="caution">
    <text evidence="1">The sequence shown here is derived from an EMBL/GenBank/DDBJ whole genome shotgun (WGS) entry which is preliminary data.</text>
</comment>